<dbReference type="SMART" id="SM00642">
    <property type="entry name" value="Aamy"/>
    <property type="match status" value="1"/>
</dbReference>
<dbReference type="InterPro" id="IPR014756">
    <property type="entry name" value="Ig_E-set"/>
</dbReference>
<evidence type="ECO:0000256" key="6">
    <source>
        <dbReference type="RuleBase" id="RU003615"/>
    </source>
</evidence>
<dbReference type="InterPro" id="IPR013784">
    <property type="entry name" value="Carb-bd-like_fold"/>
</dbReference>
<dbReference type="Pfam" id="PF00686">
    <property type="entry name" value="CBM_20"/>
    <property type="match status" value="1"/>
</dbReference>
<dbReference type="GO" id="GO:0004556">
    <property type="term" value="F:alpha-amylase activity"/>
    <property type="evidence" value="ECO:0007669"/>
    <property type="project" value="InterPro"/>
</dbReference>
<dbReference type="SMART" id="SM00632">
    <property type="entry name" value="Aamy_C"/>
    <property type="match status" value="1"/>
</dbReference>
<dbReference type="InterPro" id="IPR017853">
    <property type="entry name" value="GH"/>
</dbReference>
<organism evidence="9">
    <name type="scientific">Paenibacillus ihbetae</name>
    <dbReference type="NCBI Taxonomy" id="1870820"/>
    <lineage>
        <taxon>Bacteria</taxon>
        <taxon>Bacillati</taxon>
        <taxon>Bacillota</taxon>
        <taxon>Bacilli</taxon>
        <taxon>Bacillales</taxon>
        <taxon>Paenibacillaceae</taxon>
        <taxon>Paenibacillus</taxon>
    </lineage>
</organism>
<accession>A0A1B2DZ69</accession>
<dbReference type="RefSeq" id="WP_099477528.1">
    <property type="nucleotide sequence ID" value="NZ_CP016809.1"/>
</dbReference>
<dbReference type="InterPro" id="IPR006047">
    <property type="entry name" value="GH13_cat_dom"/>
</dbReference>
<dbReference type="PROSITE" id="PS51166">
    <property type="entry name" value="CBM20"/>
    <property type="match status" value="1"/>
</dbReference>
<dbReference type="CDD" id="cd00604">
    <property type="entry name" value="IPT_CGTD"/>
    <property type="match status" value="1"/>
</dbReference>
<evidence type="ECO:0000313" key="9">
    <source>
        <dbReference type="EMBL" id="ANY72927.1"/>
    </source>
</evidence>
<dbReference type="InterPro" id="IPR006048">
    <property type="entry name" value="A-amylase/branching_C"/>
</dbReference>
<dbReference type="Gene3D" id="2.60.40.1180">
    <property type="entry name" value="Golgi alpha-mannosidase II"/>
    <property type="match status" value="1"/>
</dbReference>
<dbReference type="GO" id="GO:2001070">
    <property type="term" value="F:starch binding"/>
    <property type="evidence" value="ECO:0007669"/>
    <property type="project" value="InterPro"/>
</dbReference>
<keyword evidence="3" id="KW-0479">Metal-binding</keyword>
<dbReference type="EMBL" id="CP016809">
    <property type="protein sequence ID" value="ANY72927.1"/>
    <property type="molecule type" value="Genomic_DNA"/>
</dbReference>
<feature type="domain" description="CBM20" evidence="8">
    <location>
        <begin position="609"/>
        <end position="714"/>
    </location>
</feature>
<feature type="chain" id="PRO_5008535434" evidence="7">
    <location>
        <begin position="29"/>
        <end position="714"/>
    </location>
</feature>
<name>A0A1B2DZ69_9BACL</name>
<sequence length="714" mass="77696">MKKWMKMTAALSLGLSLTLGLFTPAANAAPDTSVSNKQNFSTDVIYQIFTDRFSDGNPANNPTGAAFDGTCTNLRLYCGGDWQGIINKINDGYLTGMGVTAIWISQPVENIYSVINYSGVNNTAYHGYWARDFKKTNPAYGTISDFKNLIAAAHAKNIKVIIDFAPNHTSPASSDQPSFAENGKLYNNGTLLGGYTNDTQNLFHHNGGTDFSTTENGIYKNLYDLADLNHNNSTVDVYLKDAIKMWLDLGIDGIRMDAVKHMPFGWQKSFMATVNNYKPVFTFGEWFLGVNEVSPENHKFANESGMSLLDFRFAQKVRQVFRDNTDSMYGLKSMLEGSAADYAQVDDQVTFIDNHDMERFHSSNANRRKLEQALAFTLTSRGVPAIYYGTEQYMSGGNDPNNRARIPSFSTTTTAYQVIQKLAPLRKSNPAIAYGSTQERWINNDVLIYERKFGNNVAVIAINRNLSTPASISGLITSLPQGSYTDVLGGLLNGNTLTVGSGGAASNFTLAAGSTAVWQYTTATTTPTIGHVGPMMAKPGALITIDGRGFGTSKGTVYFGTTPVTGANITSWEDTQIQVKIPAVAGGIYNIKIANAAGVSSNVYDNFEVLSGDQVSVRFVVNNATTSLGQNVFLTGNVSELGNWDPAKAIGPMYNQVVYQYPTWYYDVSVPAGKTIEFKFLKKSGSTVTWEGGSNHTFTAPTSGTATINVNWQP</sequence>
<evidence type="ECO:0000256" key="4">
    <source>
        <dbReference type="ARBA" id="ARBA00022729"/>
    </source>
</evidence>
<dbReference type="CDD" id="cd05807">
    <property type="entry name" value="CBM20_CGTase"/>
    <property type="match status" value="1"/>
</dbReference>
<dbReference type="KEGG" id="pib:BBD41_10190"/>
<evidence type="ECO:0000259" key="8">
    <source>
        <dbReference type="PROSITE" id="PS51166"/>
    </source>
</evidence>
<reference evidence="9" key="1">
    <citation type="submission" date="2016-08" db="EMBL/GenBank/DDBJ databases">
        <title>Complete Genome Seqeunce of Paenibacillus sp. nov. IHBB 9852 from high altitute lake of Indian trans-Himalayas.</title>
        <authorList>
            <person name="Kiran S."/>
            <person name="Swarnkar M.K."/>
            <person name="Rana A."/>
            <person name="Tewari R."/>
            <person name="Gulati A."/>
        </authorList>
    </citation>
    <scope>NUCLEOTIDE SEQUENCE [LARGE SCALE GENOMIC DNA]</scope>
    <source>
        <strain evidence="9">IHBB 9852</strain>
    </source>
</reference>
<dbReference type="InterPro" id="IPR006046">
    <property type="entry name" value="Alpha_amylase"/>
</dbReference>
<dbReference type="InterPro" id="IPR013783">
    <property type="entry name" value="Ig-like_fold"/>
</dbReference>
<dbReference type="SUPFAM" id="SSF49452">
    <property type="entry name" value="Starch-binding domain-like"/>
    <property type="match status" value="1"/>
</dbReference>
<dbReference type="Gene3D" id="3.20.20.80">
    <property type="entry name" value="Glycosidases"/>
    <property type="match status" value="1"/>
</dbReference>
<dbReference type="InterPro" id="IPR002909">
    <property type="entry name" value="IPT_dom"/>
</dbReference>
<dbReference type="SUPFAM" id="SSF51445">
    <property type="entry name" value="(Trans)glycosidases"/>
    <property type="match status" value="1"/>
</dbReference>
<evidence type="ECO:0000256" key="2">
    <source>
        <dbReference type="ARBA" id="ARBA00008061"/>
    </source>
</evidence>
<keyword evidence="4 7" id="KW-0732">Signal</keyword>
<dbReference type="PANTHER" id="PTHR10357">
    <property type="entry name" value="ALPHA-AMYLASE FAMILY MEMBER"/>
    <property type="match status" value="1"/>
</dbReference>
<dbReference type="SUPFAM" id="SSF51011">
    <property type="entry name" value="Glycosyl hydrolase domain"/>
    <property type="match status" value="1"/>
</dbReference>
<dbReference type="PANTHER" id="PTHR10357:SF215">
    <property type="entry name" value="ALPHA-AMYLASE 1"/>
    <property type="match status" value="1"/>
</dbReference>
<feature type="signal peptide" evidence="7">
    <location>
        <begin position="1"/>
        <end position="28"/>
    </location>
</feature>
<proteinExistence type="inferred from homology"/>
<comment type="cofactor">
    <cofactor evidence="1">
        <name>Ca(2+)</name>
        <dbReference type="ChEBI" id="CHEBI:29108"/>
    </cofactor>
</comment>
<evidence type="ECO:0000256" key="1">
    <source>
        <dbReference type="ARBA" id="ARBA00001913"/>
    </source>
</evidence>
<dbReference type="Gene3D" id="2.60.40.10">
    <property type="entry name" value="Immunoglobulins"/>
    <property type="match status" value="2"/>
</dbReference>
<dbReference type="Pfam" id="PF01833">
    <property type="entry name" value="TIG"/>
    <property type="match status" value="1"/>
</dbReference>
<gene>
    <name evidence="9" type="ORF">BBD41_10190</name>
</gene>
<dbReference type="CDD" id="cd11320">
    <property type="entry name" value="AmyAc_AmyMalt_CGTase_like"/>
    <property type="match status" value="1"/>
</dbReference>
<dbReference type="Pfam" id="PF02806">
    <property type="entry name" value="Alpha-amylase_C"/>
    <property type="match status" value="1"/>
</dbReference>
<dbReference type="AlphaFoldDB" id="A0A1B2DZ69"/>
<dbReference type="SUPFAM" id="SSF81296">
    <property type="entry name" value="E set domains"/>
    <property type="match status" value="1"/>
</dbReference>
<dbReference type="InterPro" id="IPR013780">
    <property type="entry name" value="Glyco_hydro_b"/>
</dbReference>
<evidence type="ECO:0000256" key="3">
    <source>
        <dbReference type="ARBA" id="ARBA00022723"/>
    </source>
</evidence>
<dbReference type="SMART" id="SM01065">
    <property type="entry name" value="CBM_2"/>
    <property type="match status" value="1"/>
</dbReference>
<dbReference type="InterPro" id="IPR031319">
    <property type="entry name" value="A-amylase_C"/>
</dbReference>
<evidence type="ECO:0000256" key="7">
    <source>
        <dbReference type="SAM" id="SignalP"/>
    </source>
</evidence>
<dbReference type="PRINTS" id="PR00110">
    <property type="entry name" value="ALPHAAMYLASE"/>
</dbReference>
<comment type="similarity">
    <text evidence="2 6">Belongs to the glycosyl hydrolase 13 family.</text>
</comment>
<dbReference type="GO" id="GO:0046872">
    <property type="term" value="F:metal ion binding"/>
    <property type="evidence" value="ECO:0007669"/>
    <property type="project" value="UniProtKB-KW"/>
</dbReference>
<dbReference type="Pfam" id="PF00128">
    <property type="entry name" value="Alpha-amylase"/>
    <property type="match status" value="1"/>
</dbReference>
<dbReference type="GO" id="GO:0005975">
    <property type="term" value="P:carbohydrate metabolic process"/>
    <property type="evidence" value="ECO:0007669"/>
    <property type="project" value="InterPro"/>
</dbReference>
<keyword evidence="5" id="KW-0106">Calcium</keyword>
<protein>
    <submittedName>
        <fullName evidence="9">Alpha-amylase</fullName>
    </submittedName>
</protein>
<evidence type="ECO:0000256" key="5">
    <source>
        <dbReference type="ARBA" id="ARBA00022837"/>
    </source>
</evidence>
<dbReference type="InterPro" id="IPR002044">
    <property type="entry name" value="CBM20"/>
</dbReference>